<dbReference type="AlphaFoldDB" id="A0A1Q3DXS4"/>
<evidence type="ECO:0000313" key="5">
    <source>
        <dbReference type="Proteomes" id="UP000188533"/>
    </source>
</evidence>
<dbReference type="STRING" id="5353.A0A1Q3DXS4"/>
<reference evidence="4 5" key="2">
    <citation type="submission" date="2017-02" db="EMBL/GenBank/DDBJ databases">
        <title>A genome survey and senescence transcriptome analysis in Lentinula edodes.</title>
        <authorList>
            <person name="Sakamoto Y."/>
            <person name="Nakade K."/>
            <person name="Sato S."/>
            <person name="Yoshida Y."/>
            <person name="Miyazaki K."/>
            <person name="Natsume S."/>
            <person name="Konno N."/>
        </authorList>
    </citation>
    <scope>NUCLEOTIDE SEQUENCE [LARGE SCALE GENOMIC DNA]</scope>
    <source>
        <strain evidence="4 5">NBRC 111202</strain>
    </source>
</reference>
<feature type="signal peptide" evidence="3">
    <location>
        <begin position="1"/>
        <end position="22"/>
    </location>
</feature>
<gene>
    <name evidence="4" type="ORF">LENED_001218</name>
</gene>
<dbReference type="InterPro" id="IPR021884">
    <property type="entry name" value="Ice-bd_prot"/>
</dbReference>
<comment type="caution">
    <text evidence="4">The sequence shown here is derived from an EMBL/GenBank/DDBJ whole genome shotgun (WGS) entry which is preliminary data.</text>
</comment>
<organism evidence="4 5">
    <name type="scientific">Lentinula edodes</name>
    <name type="common">Shiitake mushroom</name>
    <name type="synonym">Lentinus edodes</name>
    <dbReference type="NCBI Taxonomy" id="5353"/>
    <lineage>
        <taxon>Eukaryota</taxon>
        <taxon>Fungi</taxon>
        <taxon>Dikarya</taxon>
        <taxon>Basidiomycota</taxon>
        <taxon>Agaricomycotina</taxon>
        <taxon>Agaricomycetes</taxon>
        <taxon>Agaricomycetidae</taxon>
        <taxon>Agaricales</taxon>
        <taxon>Marasmiineae</taxon>
        <taxon>Omphalotaceae</taxon>
        <taxon>Lentinula</taxon>
    </lineage>
</organism>
<feature type="chain" id="PRO_5012727163" evidence="3">
    <location>
        <begin position="23"/>
        <end position="251"/>
    </location>
</feature>
<proteinExistence type="inferred from homology"/>
<evidence type="ECO:0000256" key="1">
    <source>
        <dbReference type="ARBA" id="ARBA00005445"/>
    </source>
</evidence>
<comment type="similarity">
    <text evidence="1">Belongs to the ice-binding protein family.</text>
</comment>
<dbReference type="Proteomes" id="UP000188533">
    <property type="component" value="Unassembled WGS sequence"/>
</dbReference>
<evidence type="ECO:0000313" key="4">
    <source>
        <dbReference type="EMBL" id="GAV99739.1"/>
    </source>
</evidence>
<keyword evidence="5" id="KW-1185">Reference proteome</keyword>
<evidence type="ECO:0000256" key="3">
    <source>
        <dbReference type="SAM" id="SignalP"/>
    </source>
</evidence>
<dbReference type="Pfam" id="PF11999">
    <property type="entry name" value="Ice_binding"/>
    <property type="match status" value="1"/>
</dbReference>
<dbReference type="EMBL" id="BDGU01000018">
    <property type="protein sequence ID" value="GAV99739.1"/>
    <property type="molecule type" value="Genomic_DNA"/>
</dbReference>
<evidence type="ECO:0000256" key="2">
    <source>
        <dbReference type="ARBA" id="ARBA00022729"/>
    </source>
</evidence>
<reference evidence="4 5" key="1">
    <citation type="submission" date="2016-08" db="EMBL/GenBank/DDBJ databases">
        <authorList>
            <consortium name="Lentinula edodes genome sequencing consortium"/>
            <person name="Sakamoto Y."/>
            <person name="Nakade K."/>
            <person name="Sato S."/>
            <person name="Yoshida Y."/>
            <person name="Miyazaki K."/>
            <person name="Natsume S."/>
            <person name="Konno N."/>
        </authorList>
    </citation>
    <scope>NUCLEOTIDE SEQUENCE [LARGE SCALE GENOMIC DNA]</scope>
    <source>
        <strain evidence="4 5">NBRC 111202</strain>
    </source>
</reference>
<protein>
    <submittedName>
        <fullName evidence="4">Antifreeze protein</fullName>
    </submittedName>
</protein>
<sequence>MLSTILINAVTLGLLATVGVVAAPSAINLGPAAVNLGTAGNFAILSKSGISTVPQSAITGAIGVSPIASNAFTGFSLTLDASGTFATSRQVTGEVMAASFSAPTPSKLTTAISDMQTAFTDATGRVSPGFINLASGAIGGLILKPGLYKWSGAVTINSAGVTISGTSADHFIFQIASTFSLSAGARITLSGGVLASNIVWVVSGAVTAGPGSHIEGVILGQTAVTLETGTTMNGRILAQTFVALQEATVVG</sequence>
<name>A0A1Q3DXS4_LENED</name>
<keyword evidence="2 3" id="KW-0732">Signal</keyword>
<accession>A0A1Q3DXS4</accession>